<organism evidence="6 8">
    <name type="scientific">Moritella viscosa</name>
    <dbReference type="NCBI Taxonomy" id="80854"/>
    <lineage>
        <taxon>Bacteria</taxon>
        <taxon>Pseudomonadati</taxon>
        <taxon>Pseudomonadota</taxon>
        <taxon>Gammaproteobacteria</taxon>
        <taxon>Alteromonadales</taxon>
        <taxon>Moritellaceae</taxon>
        <taxon>Moritella</taxon>
    </lineage>
</organism>
<dbReference type="PROSITE" id="PS01124">
    <property type="entry name" value="HTH_ARAC_FAMILY_2"/>
    <property type="match status" value="1"/>
</dbReference>
<dbReference type="AlphaFoldDB" id="A0A090IG56"/>
<evidence type="ECO:0000256" key="3">
    <source>
        <dbReference type="ARBA" id="ARBA00023163"/>
    </source>
</evidence>
<dbReference type="SUPFAM" id="SSF51182">
    <property type="entry name" value="RmlC-like cupins"/>
    <property type="match status" value="1"/>
</dbReference>
<dbReference type="InterPro" id="IPR011051">
    <property type="entry name" value="RmlC_Cupin_sf"/>
</dbReference>
<keyword evidence="1" id="KW-0805">Transcription regulation</keyword>
<dbReference type="Proteomes" id="UP000182660">
    <property type="component" value="Unassembled WGS sequence"/>
</dbReference>
<evidence type="ECO:0000259" key="4">
    <source>
        <dbReference type="PROSITE" id="PS01124"/>
    </source>
</evidence>
<dbReference type="PRINTS" id="PR00032">
    <property type="entry name" value="HTHARAC"/>
</dbReference>
<evidence type="ECO:0000313" key="6">
    <source>
        <dbReference type="EMBL" id="SGY94097.1"/>
    </source>
</evidence>
<dbReference type="InterPro" id="IPR009057">
    <property type="entry name" value="Homeodomain-like_sf"/>
</dbReference>
<dbReference type="Pfam" id="PF07883">
    <property type="entry name" value="Cupin_2"/>
    <property type="match status" value="1"/>
</dbReference>
<dbReference type="InterPro" id="IPR018062">
    <property type="entry name" value="HTH_AraC-typ_CS"/>
</dbReference>
<dbReference type="HOGENOM" id="CLU_000445_88_15_6"/>
<dbReference type="PANTHER" id="PTHR43280:SF2">
    <property type="entry name" value="HTH-TYPE TRANSCRIPTIONAL REGULATOR EXSA"/>
    <property type="match status" value="1"/>
</dbReference>
<dbReference type="InterPro" id="IPR020449">
    <property type="entry name" value="Tscrpt_reg_AraC-type_HTH"/>
</dbReference>
<sequence length="233" mass="27067">MNKKITIRTYSKYAKGHTHEHHQILIPIRGFIDLKLNGVTASVSYGDCVVIKAGCYHEFRAREDFRFLIIDVNELPNKLNTIIPLGEAANNYVKFVENQLEFHLTPSVEERMILLLFDILDMQDLSSKIDSRIKNTIQYINQDISKHYTIDELAQVAFLSPTQFKFLFNKNIKLTPLKYLAKMRMERAKILLNNTDLPITRISEEVGFVCPSSFTRCFSNHYGQSPKNYRIKC</sequence>
<proteinExistence type="predicted"/>
<evidence type="ECO:0000313" key="8">
    <source>
        <dbReference type="Proteomes" id="UP000183794"/>
    </source>
</evidence>
<reference evidence="6 8" key="1">
    <citation type="submission" date="2016-11" db="EMBL/GenBank/DDBJ databases">
        <authorList>
            <person name="Jaros S."/>
            <person name="Januszkiewicz K."/>
            <person name="Wedrychowicz H."/>
        </authorList>
    </citation>
    <scope>NUCLEOTIDE SEQUENCE [LARGE SCALE GENOMIC DNA]</scope>
    <source>
        <strain evidence="6">NVI 5450</strain>
    </source>
</reference>
<evidence type="ECO:0000256" key="2">
    <source>
        <dbReference type="ARBA" id="ARBA00023125"/>
    </source>
</evidence>
<dbReference type="InterPro" id="IPR018060">
    <property type="entry name" value="HTH_AraC"/>
</dbReference>
<dbReference type="STRING" id="80854.MVIS_3288"/>
<dbReference type="Proteomes" id="UP000183794">
    <property type="component" value="Unassembled WGS sequence"/>
</dbReference>
<keyword evidence="3" id="KW-0804">Transcription</keyword>
<dbReference type="PANTHER" id="PTHR43280">
    <property type="entry name" value="ARAC-FAMILY TRANSCRIPTIONAL REGULATOR"/>
    <property type="match status" value="1"/>
</dbReference>
<dbReference type="PATRIC" id="fig|80854.5.peg.3483"/>
<dbReference type="GO" id="GO:0003700">
    <property type="term" value="F:DNA-binding transcription factor activity"/>
    <property type="evidence" value="ECO:0007669"/>
    <property type="project" value="InterPro"/>
</dbReference>
<dbReference type="EMBL" id="FPLD01000050">
    <property type="protein sequence ID" value="SGY94097.1"/>
    <property type="molecule type" value="Genomic_DNA"/>
</dbReference>
<evidence type="ECO:0000313" key="7">
    <source>
        <dbReference type="Proteomes" id="UP000182660"/>
    </source>
</evidence>
<gene>
    <name evidence="5" type="ORF">MT2528_1401</name>
    <name evidence="6" type="ORF">NVI5450_1547</name>
</gene>
<dbReference type="Pfam" id="PF12833">
    <property type="entry name" value="HTH_18"/>
    <property type="match status" value="1"/>
</dbReference>
<dbReference type="InterPro" id="IPR013096">
    <property type="entry name" value="Cupin_2"/>
</dbReference>
<accession>A0A090IG56</accession>
<feature type="domain" description="HTH araC/xylS-type" evidence="4">
    <location>
        <begin position="134"/>
        <end position="232"/>
    </location>
</feature>
<reference evidence="5 7" key="2">
    <citation type="submission" date="2016-11" db="EMBL/GenBank/DDBJ databases">
        <authorList>
            <person name="Klemetsen T."/>
        </authorList>
    </citation>
    <scope>NUCLEOTIDE SEQUENCE [LARGE SCALE GENOMIC DNA]</scope>
    <source>
        <strain evidence="5">MT 2528</strain>
    </source>
</reference>
<dbReference type="RefSeq" id="WP_045111314.1">
    <property type="nucleotide sequence ID" value="NZ_CAWQZC010000112.1"/>
</dbReference>
<evidence type="ECO:0000256" key="1">
    <source>
        <dbReference type="ARBA" id="ARBA00023015"/>
    </source>
</evidence>
<dbReference type="InterPro" id="IPR014710">
    <property type="entry name" value="RmlC-like_jellyroll"/>
</dbReference>
<dbReference type="GeneID" id="61295274"/>
<dbReference type="Gene3D" id="1.10.10.60">
    <property type="entry name" value="Homeodomain-like"/>
    <property type="match status" value="2"/>
</dbReference>
<dbReference type="KEGG" id="mvs:MVIS_3288"/>
<name>A0A090IG56_9GAMM</name>
<keyword evidence="7" id="KW-1185">Reference proteome</keyword>
<dbReference type="PROSITE" id="PS00041">
    <property type="entry name" value="HTH_ARAC_FAMILY_1"/>
    <property type="match status" value="1"/>
</dbReference>
<evidence type="ECO:0000313" key="5">
    <source>
        <dbReference type="EMBL" id="SGY87956.1"/>
    </source>
</evidence>
<dbReference type="EMBL" id="FPLJ01000039">
    <property type="protein sequence ID" value="SGY87956.1"/>
    <property type="molecule type" value="Genomic_DNA"/>
</dbReference>
<dbReference type="Gene3D" id="2.60.120.10">
    <property type="entry name" value="Jelly Rolls"/>
    <property type="match status" value="1"/>
</dbReference>
<protein>
    <submittedName>
        <fullName evidence="6">AraC-type DNA-binding domain-containing protein</fullName>
    </submittedName>
</protein>
<dbReference type="SMART" id="SM00342">
    <property type="entry name" value="HTH_ARAC"/>
    <property type="match status" value="1"/>
</dbReference>
<keyword evidence="2 6" id="KW-0238">DNA-binding</keyword>
<dbReference type="GO" id="GO:0043565">
    <property type="term" value="F:sequence-specific DNA binding"/>
    <property type="evidence" value="ECO:0007669"/>
    <property type="project" value="InterPro"/>
</dbReference>
<dbReference type="SUPFAM" id="SSF46689">
    <property type="entry name" value="Homeodomain-like"/>
    <property type="match status" value="1"/>
</dbReference>